<evidence type="ECO:0000256" key="5">
    <source>
        <dbReference type="ARBA" id="ARBA00023244"/>
    </source>
</evidence>
<evidence type="ECO:0000256" key="1">
    <source>
        <dbReference type="ARBA" id="ARBA00005010"/>
    </source>
</evidence>
<dbReference type="InterPro" id="IPR006367">
    <property type="entry name" value="Sirohaem_synthase_N"/>
</dbReference>
<dbReference type="STRING" id="393762.SAMN05660472_00009"/>
<sequence length="212" mass="23903">MALYYPMMVEIKGKPCTVVGGGEVAERKVITLLEYGAVVTVISPKLTPALEKLAKDNKIVHKNKPYTTGDLDGSILAYGVTDDADINKRCKQEANQRQIFINVGDSRHLSDFILPASINRGSLTITISTEGKSPMLSRKIKEELESIYGEIYGDLLDILGAIRGKALREIPSIQDRKRLFHHLIYDVDYRKEDPFKIKEKLWDTYEAFKEGL</sequence>
<dbReference type="RefSeq" id="WP_090548518.1">
    <property type="nucleotide sequence ID" value="NZ_FNFP01000001.1"/>
</dbReference>
<dbReference type="OrthoDB" id="9773765at2"/>
<evidence type="ECO:0000259" key="7">
    <source>
        <dbReference type="Pfam" id="PF14824"/>
    </source>
</evidence>
<evidence type="ECO:0000256" key="2">
    <source>
        <dbReference type="ARBA" id="ARBA00012400"/>
    </source>
</evidence>
<accession>A0A1G8WQZ1</accession>
<dbReference type="PANTHER" id="PTHR35330:SF1">
    <property type="entry name" value="SIROHEME BIOSYNTHESIS PROTEIN MET8"/>
    <property type="match status" value="1"/>
</dbReference>
<gene>
    <name evidence="8" type="ORF">SAMN05660472_00009</name>
</gene>
<reference evidence="8 9" key="1">
    <citation type="submission" date="2016-10" db="EMBL/GenBank/DDBJ databases">
        <authorList>
            <person name="de Groot N.N."/>
        </authorList>
    </citation>
    <scope>NUCLEOTIDE SEQUENCE [LARGE SCALE GENOMIC DNA]</scope>
    <source>
        <strain evidence="8 9">DSM 18346</strain>
    </source>
</reference>
<dbReference type="Pfam" id="PF14824">
    <property type="entry name" value="Sirohm_synth_M"/>
    <property type="match status" value="1"/>
</dbReference>
<dbReference type="GO" id="GO:0043115">
    <property type="term" value="F:precorrin-2 dehydrogenase activity"/>
    <property type="evidence" value="ECO:0007669"/>
    <property type="project" value="UniProtKB-EC"/>
</dbReference>
<dbReference type="GO" id="GO:0019354">
    <property type="term" value="P:siroheme biosynthetic process"/>
    <property type="evidence" value="ECO:0007669"/>
    <property type="project" value="UniProtKB-UniPathway"/>
</dbReference>
<keyword evidence="9" id="KW-1185">Reference proteome</keyword>
<dbReference type="GO" id="GO:0004325">
    <property type="term" value="F:ferrochelatase activity"/>
    <property type="evidence" value="ECO:0007669"/>
    <property type="project" value="InterPro"/>
</dbReference>
<name>A0A1G8WQZ1_9FIRM</name>
<dbReference type="AlphaFoldDB" id="A0A1G8WQZ1"/>
<dbReference type="Gene3D" id="1.10.8.610">
    <property type="entry name" value="SirC, precorrin-2 dehydrogenase, C-terminal helical domain-like"/>
    <property type="match status" value="1"/>
</dbReference>
<dbReference type="SUPFAM" id="SSF75615">
    <property type="entry name" value="Siroheme synthase middle domains-like"/>
    <property type="match status" value="1"/>
</dbReference>
<dbReference type="Proteomes" id="UP000198718">
    <property type="component" value="Unassembled WGS sequence"/>
</dbReference>
<evidence type="ECO:0000256" key="4">
    <source>
        <dbReference type="ARBA" id="ARBA00023027"/>
    </source>
</evidence>
<dbReference type="UniPathway" id="UPA00262">
    <property type="reaction ID" value="UER00222"/>
</dbReference>
<protein>
    <recommendedName>
        <fullName evidence="2">precorrin-2 dehydrogenase</fullName>
        <ecNumber evidence="2">1.3.1.76</ecNumber>
    </recommendedName>
</protein>
<comment type="pathway">
    <text evidence="1">Porphyrin-containing compound metabolism; siroheme biosynthesis; sirohydrochlorin from precorrin-2: step 1/1.</text>
</comment>
<dbReference type="PANTHER" id="PTHR35330">
    <property type="entry name" value="SIROHEME BIOSYNTHESIS PROTEIN MET8"/>
    <property type="match status" value="1"/>
</dbReference>
<feature type="domain" description="Siroheme synthase central" evidence="7">
    <location>
        <begin position="120"/>
        <end position="146"/>
    </location>
</feature>
<evidence type="ECO:0000313" key="9">
    <source>
        <dbReference type="Proteomes" id="UP000198718"/>
    </source>
</evidence>
<dbReference type="InterPro" id="IPR042518">
    <property type="entry name" value="SirC_C"/>
</dbReference>
<dbReference type="Pfam" id="PF13241">
    <property type="entry name" value="NAD_binding_7"/>
    <property type="match status" value="1"/>
</dbReference>
<evidence type="ECO:0000256" key="6">
    <source>
        <dbReference type="ARBA" id="ARBA00047561"/>
    </source>
</evidence>
<keyword evidence="4" id="KW-0520">NAD</keyword>
<dbReference type="InterPro" id="IPR028281">
    <property type="entry name" value="Sirohaem_synthase_central"/>
</dbReference>
<organism evidence="8 9">
    <name type="scientific">Natronincola ferrireducens</name>
    <dbReference type="NCBI Taxonomy" id="393762"/>
    <lineage>
        <taxon>Bacteria</taxon>
        <taxon>Bacillati</taxon>
        <taxon>Bacillota</taxon>
        <taxon>Clostridia</taxon>
        <taxon>Peptostreptococcales</taxon>
        <taxon>Natronincolaceae</taxon>
        <taxon>Natronincola</taxon>
    </lineage>
</organism>
<dbReference type="InterPro" id="IPR028161">
    <property type="entry name" value="Met8-like"/>
</dbReference>
<dbReference type="EC" id="1.3.1.76" evidence="2"/>
<dbReference type="SUPFAM" id="SSF51735">
    <property type="entry name" value="NAD(P)-binding Rossmann-fold domains"/>
    <property type="match status" value="1"/>
</dbReference>
<proteinExistence type="predicted"/>
<keyword evidence="3" id="KW-0560">Oxidoreductase</keyword>
<dbReference type="NCBIfam" id="TIGR01470">
    <property type="entry name" value="cysG_Nterm"/>
    <property type="match status" value="1"/>
</dbReference>
<evidence type="ECO:0000256" key="3">
    <source>
        <dbReference type="ARBA" id="ARBA00023002"/>
    </source>
</evidence>
<dbReference type="Gene3D" id="3.40.50.720">
    <property type="entry name" value="NAD(P)-binding Rossmann-like Domain"/>
    <property type="match status" value="1"/>
</dbReference>
<dbReference type="InterPro" id="IPR036291">
    <property type="entry name" value="NAD(P)-bd_dom_sf"/>
</dbReference>
<keyword evidence="5" id="KW-0627">Porphyrin biosynthesis</keyword>
<comment type="catalytic activity">
    <reaction evidence="6">
        <text>precorrin-2 + NAD(+) = sirohydrochlorin + NADH + 2 H(+)</text>
        <dbReference type="Rhea" id="RHEA:15613"/>
        <dbReference type="ChEBI" id="CHEBI:15378"/>
        <dbReference type="ChEBI" id="CHEBI:57540"/>
        <dbReference type="ChEBI" id="CHEBI:57945"/>
        <dbReference type="ChEBI" id="CHEBI:58351"/>
        <dbReference type="ChEBI" id="CHEBI:58827"/>
        <dbReference type="EC" id="1.3.1.76"/>
    </reaction>
</comment>
<dbReference type="EMBL" id="FNFP01000001">
    <property type="protein sequence ID" value="SDJ80477.1"/>
    <property type="molecule type" value="Genomic_DNA"/>
</dbReference>
<evidence type="ECO:0000313" key="8">
    <source>
        <dbReference type="EMBL" id="SDJ80477.1"/>
    </source>
</evidence>